<protein>
    <submittedName>
        <fullName evidence="1">Uncharacterized protein</fullName>
    </submittedName>
</protein>
<proteinExistence type="predicted"/>
<dbReference type="EMBL" id="JAHMHS010000062">
    <property type="protein sequence ID" value="KAK1723676.1"/>
    <property type="molecule type" value="Genomic_DNA"/>
</dbReference>
<keyword evidence="2" id="KW-1185">Reference proteome</keyword>
<evidence type="ECO:0000313" key="2">
    <source>
        <dbReference type="Proteomes" id="UP001244207"/>
    </source>
</evidence>
<reference evidence="1" key="1">
    <citation type="submission" date="2021-12" db="EMBL/GenBank/DDBJ databases">
        <title>Comparative genomics, transcriptomics and evolutionary studies reveal genomic signatures of adaptation to plant cell wall in hemibiotrophic fungi.</title>
        <authorList>
            <consortium name="DOE Joint Genome Institute"/>
            <person name="Baroncelli R."/>
            <person name="Diaz J.F."/>
            <person name="Benocci T."/>
            <person name="Peng M."/>
            <person name="Battaglia E."/>
            <person name="Haridas S."/>
            <person name="Andreopoulos W."/>
            <person name="Labutti K."/>
            <person name="Pangilinan J."/>
            <person name="Floch G.L."/>
            <person name="Makela M.R."/>
            <person name="Henrissat B."/>
            <person name="Grigoriev I.V."/>
            <person name="Crouch J.A."/>
            <person name="De Vries R.P."/>
            <person name="Sukno S.A."/>
            <person name="Thon M.R."/>
        </authorList>
    </citation>
    <scope>NUCLEOTIDE SEQUENCE</scope>
    <source>
        <strain evidence="1">CBS 112980</strain>
    </source>
</reference>
<accession>A0AAD8XES8</accession>
<sequence>MEQQLGFTMRPLWSGTRTVSTWEHFDTFSARWNSICSNLQDCKMILHSLTRADWFCKYAGAPSKERGGAKLSNDLLNGRRDIQNQVGREMIKEKTSTQDWITTDDFEIRDKAGDLVLKGGHLGDKKRRQLALRSSEGDV</sequence>
<dbReference type="GeneID" id="85389231"/>
<name>A0AAD8XES8_GLOAC</name>
<evidence type="ECO:0000313" key="1">
    <source>
        <dbReference type="EMBL" id="KAK1723676.1"/>
    </source>
</evidence>
<organism evidence="1 2">
    <name type="scientific">Glomerella acutata</name>
    <name type="common">Colletotrichum acutatum</name>
    <dbReference type="NCBI Taxonomy" id="27357"/>
    <lineage>
        <taxon>Eukaryota</taxon>
        <taxon>Fungi</taxon>
        <taxon>Dikarya</taxon>
        <taxon>Ascomycota</taxon>
        <taxon>Pezizomycotina</taxon>
        <taxon>Sordariomycetes</taxon>
        <taxon>Hypocreomycetidae</taxon>
        <taxon>Glomerellales</taxon>
        <taxon>Glomerellaceae</taxon>
        <taxon>Colletotrichum</taxon>
        <taxon>Colletotrichum acutatum species complex</taxon>
    </lineage>
</organism>
<comment type="caution">
    <text evidence="1">The sequence shown here is derived from an EMBL/GenBank/DDBJ whole genome shotgun (WGS) entry which is preliminary data.</text>
</comment>
<dbReference type="Proteomes" id="UP001244207">
    <property type="component" value="Unassembled WGS sequence"/>
</dbReference>
<dbReference type="AlphaFoldDB" id="A0AAD8XES8"/>
<gene>
    <name evidence="1" type="ORF">BDZ83DRAFT_580265</name>
</gene>
<dbReference type="RefSeq" id="XP_060363731.1">
    <property type="nucleotide sequence ID" value="XM_060505332.1"/>
</dbReference>